<organism evidence="2">
    <name type="scientific">Anguilla anguilla</name>
    <name type="common">European freshwater eel</name>
    <name type="synonym">Muraena anguilla</name>
    <dbReference type="NCBI Taxonomy" id="7936"/>
    <lineage>
        <taxon>Eukaryota</taxon>
        <taxon>Metazoa</taxon>
        <taxon>Chordata</taxon>
        <taxon>Craniata</taxon>
        <taxon>Vertebrata</taxon>
        <taxon>Euteleostomi</taxon>
        <taxon>Actinopterygii</taxon>
        <taxon>Neopterygii</taxon>
        <taxon>Teleostei</taxon>
        <taxon>Anguilliformes</taxon>
        <taxon>Anguillidae</taxon>
        <taxon>Anguilla</taxon>
    </lineage>
</organism>
<sequence length="40" mass="4332">MTGQTTRPSQKTRDSASEGGLFPLPFRDSNIHLLLPSSST</sequence>
<feature type="region of interest" description="Disordered" evidence="1">
    <location>
        <begin position="1"/>
        <end position="27"/>
    </location>
</feature>
<proteinExistence type="predicted"/>
<protein>
    <submittedName>
        <fullName evidence="2">Uncharacterized protein</fullName>
    </submittedName>
</protein>
<accession>A0A0E9USZ5</accession>
<evidence type="ECO:0000313" key="2">
    <source>
        <dbReference type="EMBL" id="JAH68937.1"/>
    </source>
</evidence>
<dbReference type="AlphaFoldDB" id="A0A0E9USZ5"/>
<name>A0A0E9USZ5_ANGAN</name>
<dbReference type="EMBL" id="GBXM01039640">
    <property type="protein sequence ID" value="JAH68937.1"/>
    <property type="molecule type" value="Transcribed_RNA"/>
</dbReference>
<reference evidence="2" key="2">
    <citation type="journal article" date="2015" name="Fish Shellfish Immunol.">
        <title>Early steps in the European eel (Anguilla anguilla)-Vibrio vulnificus interaction in the gills: Role of the RtxA13 toxin.</title>
        <authorList>
            <person name="Callol A."/>
            <person name="Pajuelo D."/>
            <person name="Ebbesson L."/>
            <person name="Teles M."/>
            <person name="MacKenzie S."/>
            <person name="Amaro C."/>
        </authorList>
    </citation>
    <scope>NUCLEOTIDE SEQUENCE</scope>
</reference>
<evidence type="ECO:0000256" key="1">
    <source>
        <dbReference type="SAM" id="MobiDB-lite"/>
    </source>
</evidence>
<reference evidence="2" key="1">
    <citation type="submission" date="2014-11" db="EMBL/GenBank/DDBJ databases">
        <authorList>
            <person name="Amaro Gonzalez C."/>
        </authorList>
    </citation>
    <scope>NUCLEOTIDE SEQUENCE</scope>
</reference>